<feature type="transmembrane region" description="Helical" evidence="6">
    <location>
        <begin position="307"/>
        <end position="340"/>
    </location>
</feature>
<gene>
    <name evidence="9" type="ORF">SAMN04488509_106166</name>
</gene>
<organism evidence="9 10">
    <name type="scientific">Aquimonas voraii</name>
    <dbReference type="NCBI Taxonomy" id="265719"/>
    <lineage>
        <taxon>Bacteria</taxon>
        <taxon>Pseudomonadati</taxon>
        <taxon>Pseudomonadota</taxon>
        <taxon>Gammaproteobacteria</taxon>
        <taxon>Lysobacterales</taxon>
        <taxon>Lysobacteraceae</taxon>
        <taxon>Aquimonas</taxon>
    </lineage>
</organism>
<dbReference type="AlphaFoldDB" id="A0A1G6XFF1"/>
<proteinExistence type="predicted"/>
<feature type="transmembrane region" description="Helical" evidence="6">
    <location>
        <begin position="814"/>
        <end position="834"/>
    </location>
</feature>
<dbReference type="GO" id="GO:0005886">
    <property type="term" value="C:plasma membrane"/>
    <property type="evidence" value="ECO:0007669"/>
    <property type="project" value="UniProtKB-SubCell"/>
</dbReference>
<keyword evidence="2" id="KW-1003">Cell membrane</keyword>
<sequence>MPSRLVLTLWNAHRRAPGQALLMLLGLALSVAVVVAIDLAVDSARGAFLESRRALSGAATHQITADGGEVPMPLLAELRAQGLWRSAPLIEREVLHAGSGARLRLLGIEPLSEAALRPWLAGDMGGRSDEESAPLDPAPIDPGALIGRNDVVLLSQRLAARLKLAPGDALTLSVDGRREALRVLALLPDDRLPSGSGDWVLADIAAAQAITGLEGFTRIDLIADEARAAAIAQSLPQGLRLVATTEQDSQLAAMSGAFEINLKALSLLALLVGVFVVFQTLSFLALQRRRLIGLLRALGVSNRELGTLMLGEAALVGALAAGIGIALGIALGSVLLQGLARSYGELFYRIEVSALSLSPLLLGKAAALAIAGALVAVLLPLRDALGVPVLDALGRDSAGLRAPEQRLRALLLPAVVLFAAGLMLILYGPQGLFWGFAGLFACLIAALGLIPWAAGHALGALEAVLRDAPVRWRWLIAGTRRTLGRTGIALAALALAIATVIGMSSMIHSFREALSVWIDHSLQAQVYLSAGGRSALPEGLVEAAEALEGVEGIGLNRRSQRLPESGPVEVVGLQLPAQGRSGFELIAGADDPDLWSRFAAGEALVSEPLSQRLRLAVGDVFRMPTPQGQVDLRVAAIYRDYSSPQGVLTLDLARYQQLFGDRAVGALALYAPGSEAARLKTELEALIAARFAEHAGLQVVTAGEIRAISLEVFARTFAITDVLRLLAGLIAVVAVLGALSALAIERSREFALLRALGLAPVELSRLQRVQGAVLGLIAGLAALPLGLGLAVLLIEVINRRSFGWSMQLDLPWAQIASAIAISTLAAVLAAWWPARRSAGADLSRQLRGAGA</sequence>
<protein>
    <submittedName>
        <fullName evidence="9">Putative ABC transport system permease protein</fullName>
    </submittedName>
</protein>
<feature type="transmembrane region" description="Helical" evidence="6">
    <location>
        <begin position="409"/>
        <end position="427"/>
    </location>
</feature>
<feature type="domain" description="MacB-like periplasmic core" evidence="8">
    <location>
        <begin position="486"/>
        <end position="685"/>
    </location>
</feature>
<evidence type="ECO:0000256" key="1">
    <source>
        <dbReference type="ARBA" id="ARBA00004651"/>
    </source>
</evidence>
<feature type="domain" description="MacB-like periplasmic core" evidence="8">
    <location>
        <begin position="21"/>
        <end position="233"/>
    </location>
</feature>
<keyword evidence="3 6" id="KW-0812">Transmembrane</keyword>
<evidence type="ECO:0000259" key="7">
    <source>
        <dbReference type="Pfam" id="PF02687"/>
    </source>
</evidence>
<accession>A0A1G6XFF1</accession>
<feature type="transmembrane region" description="Helical" evidence="6">
    <location>
        <begin position="722"/>
        <end position="744"/>
    </location>
</feature>
<dbReference type="InterPro" id="IPR038766">
    <property type="entry name" value="Membrane_comp_ABC_pdt"/>
</dbReference>
<name>A0A1G6XFF1_9GAMM</name>
<dbReference type="RefSeq" id="WP_091242899.1">
    <property type="nucleotide sequence ID" value="NZ_FNAG01000006.1"/>
</dbReference>
<evidence type="ECO:0000313" key="10">
    <source>
        <dbReference type="Proteomes" id="UP000199603"/>
    </source>
</evidence>
<keyword evidence="4 6" id="KW-1133">Transmembrane helix</keyword>
<keyword evidence="10" id="KW-1185">Reference proteome</keyword>
<evidence type="ECO:0000256" key="2">
    <source>
        <dbReference type="ARBA" id="ARBA00022475"/>
    </source>
</evidence>
<feature type="transmembrane region" description="Helical" evidence="6">
    <location>
        <begin position="486"/>
        <end position="507"/>
    </location>
</feature>
<dbReference type="STRING" id="265719.SAMN04488509_106166"/>
<dbReference type="Proteomes" id="UP000199603">
    <property type="component" value="Unassembled WGS sequence"/>
</dbReference>
<feature type="transmembrane region" description="Helical" evidence="6">
    <location>
        <begin position="264"/>
        <end position="286"/>
    </location>
</feature>
<feature type="transmembrane region" description="Helical" evidence="6">
    <location>
        <begin position="772"/>
        <end position="794"/>
    </location>
</feature>
<evidence type="ECO:0000256" key="5">
    <source>
        <dbReference type="ARBA" id="ARBA00023136"/>
    </source>
</evidence>
<reference evidence="9 10" key="1">
    <citation type="submission" date="2016-10" db="EMBL/GenBank/DDBJ databases">
        <authorList>
            <person name="de Groot N.N."/>
        </authorList>
    </citation>
    <scope>NUCLEOTIDE SEQUENCE [LARGE SCALE GENOMIC DNA]</scope>
    <source>
        <strain evidence="9 10">DSM 16957</strain>
    </source>
</reference>
<comment type="subcellular location">
    <subcellularLocation>
        <location evidence="1">Cell membrane</location>
        <topology evidence="1">Multi-pass membrane protein</topology>
    </subcellularLocation>
</comment>
<evidence type="ECO:0000256" key="3">
    <source>
        <dbReference type="ARBA" id="ARBA00022692"/>
    </source>
</evidence>
<dbReference type="InterPro" id="IPR003838">
    <property type="entry name" value="ABC3_permease_C"/>
</dbReference>
<dbReference type="EMBL" id="FNAG01000006">
    <property type="protein sequence ID" value="SDD75936.1"/>
    <property type="molecule type" value="Genomic_DNA"/>
</dbReference>
<evidence type="ECO:0000259" key="8">
    <source>
        <dbReference type="Pfam" id="PF12704"/>
    </source>
</evidence>
<feature type="transmembrane region" description="Helical" evidence="6">
    <location>
        <begin position="360"/>
        <end position="381"/>
    </location>
</feature>
<feature type="domain" description="ABC3 transporter permease C-terminal" evidence="7">
    <location>
        <begin position="265"/>
        <end position="383"/>
    </location>
</feature>
<feature type="domain" description="ABC3 transporter permease C-terminal" evidence="7">
    <location>
        <begin position="725"/>
        <end position="839"/>
    </location>
</feature>
<dbReference type="OrthoDB" id="343744at2"/>
<evidence type="ECO:0000256" key="4">
    <source>
        <dbReference type="ARBA" id="ARBA00022989"/>
    </source>
</evidence>
<dbReference type="PANTHER" id="PTHR30287">
    <property type="entry name" value="MEMBRANE COMPONENT OF PREDICTED ABC SUPERFAMILY METABOLITE UPTAKE TRANSPORTER"/>
    <property type="match status" value="1"/>
</dbReference>
<feature type="transmembrane region" description="Helical" evidence="6">
    <location>
        <begin position="433"/>
        <end position="465"/>
    </location>
</feature>
<evidence type="ECO:0000256" key="6">
    <source>
        <dbReference type="SAM" id="Phobius"/>
    </source>
</evidence>
<evidence type="ECO:0000313" key="9">
    <source>
        <dbReference type="EMBL" id="SDD75936.1"/>
    </source>
</evidence>
<dbReference type="PANTHER" id="PTHR30287:SF2">
    <property type="entry name" value="BLL1001 PROTEIN"/>
    <property type="match status" value="1"/>
</dbReference>
<dbReference type="Pfam" id="PF02687">
    <property type="entry name" value="FtsX"/>
    <property type="match status" value="2"/>
</dbReference>
<dbReference type="Pfam" id="PF12704">
    <property type="entry name" value="MacB_PCD"/>
    <property type="match status" value="2"/>
</dbReference>
<keyword evidence="5 6" id="KW-0472">Membrane</keyword>
<dbReference type="InterPro" id="IPR025857">
    <property type="entry name" value="MacB_PCD"/>
</dbReference>